<dbReference type="InterPro" id="IPR013709">
    <property type="entry name" value="2-isopropylmalate_synth_dimer"/>
</dbReference>
<evidence type="ECO:0000259" key="6">
    <source>
        <dbReference type="PROSITE" id="PS50991"/>
    </source>
</evidence>
<reference evidence="7" key="1">
    <citation type="submission" date="2020-04" db="EMBL/GenBank/DDBJ databases">
        <title>Deep metagenomics examines the oral microbiome during advanced dental caries in children, revealing novel taxa and co-occurrences with host molecules.</title>
        <authorList>
            <person name="Baker J.L."/>
            <person name="Morton J.T."/>
            <person name="Dinis M."/>
            <person name="Alvarez R."/>
            <person name="Tran N.C."/>
            <person name="Knight R."/>
            <person name="Edlund A."/>
        </authorList>
    </citation>
    <scope>NUCLEOTIDE SEQUENCE</scope>
    <source>
        <strain evidence="7">JCVI_25_bin.9</strain>
    </source>
</reference>
<comment type="similarity">
    <text evidence="1 5">Belongs to the alpha-IPM synthase/homocitrate synthase family.</text>
</comment>
<name>A0A930HXV5_9BACT</name>
<dbReference type="InterPro" id="IPR036230">
    <property type="entry name" value="LeuA_allosteric_dom_sf"/>
</dbReference>
<dbReference type="AlphaFoldDB" id="A0A930HXV5"/>
<keyword evidence="3 5" id="KW-0808">Transferase</keyword>
<dbReference type="InterPro" id="IPR054691">
    <property type="entry name" value="LeuA/HCS_post-cat"/>
</dbReference>
<evidence type="ECO:0000256" key="3">
    <source>
        <dbReference type="ARBA" id="ARBA00022679"/>
    </source>
</evidence>
<dbReference type="Pfam" id="PF00682">
    <property type="entry name" value="HMGL-like"/>
    <property type="match status" value="1"/>
</dbReference>
<comment type="caution">
    <text evidence="7">The sequence shown here is derived from an EMBL/GenBank/DDBJ whole genome shotgun (WGS) entry which is preliminary data.</text>
</comment>
<protein>
    <submittedName>
        <fullName evidence="7">2-isopropylmalate synthase</fullName>
    </submittedName>
</protein>
<feature type="domain" description="Pyruvate carboxyltransferase" evidence="6">
    <location>
        <begin position="18"/>
        <end position="279"/>
    </location>
</feature>
<dbReference type="Gene3D" id="3.30.160.340">
    <property type="match status" value="1"/>
</dbReference>
<dbReference type="PROSITE" id="PS00815">
    <property type="entry name" value="AIPM_HOMOCIT_SYNTH_1"/>
    <property type="match status" value="1"/>
</dbReference>
<dbReference type="SMART" id="SM00917">
    <property type="entry name" value="LeuA_dimer"/>
    <property type="match status" value="1"/>
</dbReference>
<evidence type="ECO:0000256" key="5">
    <source>
        <dbReference type="RuleBase" id="RU003523"/>
    </source>
</evidence>
<organism evidence="7 8">
    <name type="scientific">Prevotella histicola</name>
    <dbReference type="NCBI Taxonomy" id="470565"/>
    <lineage>
        <taxon>Bacteria</taxon>
        <taxon>Pseudomonadati</taxon>
        <taxon>Bacteroidota</taxon>
        <taxon>Bacteroidia</taxon>
        <taxon>Bacteroidales</taxon>
        <taxon>Prevotellaceae</taxon>
        <taxon>Prevotella</taxon>
    </lineage>
</organism>
<dbReference type="InterPro" id="IPR002034">
    <property type="entry name" value="AIPM/Hcit_synth_CS"/>
</dbReference>
<evidence type="ECO:0000256" key="2">
    <source>
        <dbReference type="ARBA" id="ARBA00022605"/>
    </source>
</evidence>
<dbReference type="Pfam" id="PF08502">
    <property type="entry name" value="LeuA_dimer"/>
    <property type="match status" value="1"/>
</dbReference>
<keyword evidence="4" id="KW-0100">Branched-chain amino acid biosynthesis</keyword>
<dbReference type="PANTHER" id="PTHR42880">
    <property type="entry name" value="HOMOCITRATE SYNTHASE"/>
    <property type="match status" value="1"/>
</dbReference>
<evidence type="ECO:0000313" key="7">
    <source>
        <dbReference type="EMBL" id="MBF1414832.1"/>
    </source>
</evidence>
<dbReference type="Gene3D" id="3.20.20.70">
    <property type="entry name" value="Aldolase class I"/>
    <property type="match status" value="1"/>
</dbReference>
<accession>A0A930HXV5</accession>
<evidence type="ECO:0000313" key="8">
    <source>
        <dbReference type="Proteomes" id="UP000757461"/>
    </source>
</evidence>
<dbReference type="PROSITE" id="PS50991">
    <property type="entry name" value="PYR_CT"/>
    <property type="match status" value="1"/>
</dbReference>
<keyword evidence="2" id="KW-0028">Amino-acid biosynthesis</keyword>
<dbReference type="EMBL" id="JABZSQ010000061">
    <property type="protein sequence ID" value="MBF1414832.1"/>
    <property type="molecule type" value="Genomic_DNA"/>
</dbReference>
<dbReference type="Proteomes" id="UP000757461">
    <property type="component" value="Unassembled WGS sequence"/>
</dbReference>
<dbReference type="PANTHER" id="PTHR42880:SF1">
    <property type="entry name" value="ISOPROPYLMALATE_HOMOCITRATE_CITRAMALATE SYNTHASE FAMILY PROTEIN"/>
    <property type="match status" value="1"/>
</dbReference>
<dbReference type="GO" id="GO:0003852">
    <property type="term" value="F:2-isopropylmalate synthase activity"/>
    <property type="evidence" value="ECO:0007669"/>
    <property type="project" value="InterPro"/>
</dbReference>
<evidence type="ECO:0000256" key="4">
    <source>
        <dbReference type="ARBA" id="ARBA00023304"/>
    </source>
</evidence>
<dbReference type="SUPFAM" id="SSF51569">
    <property type="entry name" value="Aldolase"/>
    <property type="match status" value="1"/>
</dbReference>
<dbReference type="InterPro" id="IPR013785">
    <property type="entry name" value="Aldolase_TIM"/>
</dbReference>
<gene>
    <name evidence="7" type="ORF">HXN33_04530</name>
</gene>
<dbReference type="InterPro" id="IPR000891">
    <property type="entry name" value="PYR_CT"/>
</dbReference>
<dbReference type="GO" id="GO:0009098">
    <property type="term" value="P:L-leucine biosynthetic process"/>
    <property type="evidence" value="ECO:0007669"/>
    <property type="project" value="InterPro"/>
</dbReference>
<evidence type="ECO:0000256" key="1">
    <source>
        <dbReference type="ARBA" id="ARBA00006154"/>
    </source>
</evidence>
<sequence length="526" mass="58814">MMTKSTKDITLQGKRLSIEIMDSTLRDGEQTNGVSFLPHEKLMIARMLLRDVNVDRIEVASARVSEGEKNAVTMICNYARNAGMLDRVEVLGFVDGHLSIDWIKDCGGKVINLLAKGSLKHCIHQLHKSPKEHINDIKDVLAYAKEQGMIVNLYLEDWSSGMKDSPDYVFQMMDELNDSCIRRFLLPDTLGLLNPINTLEYLQQMTSRYPHSHFDFHAHNDYDMAVSNSLAAVMSGVKGLHVTVNGMGERCGNAPLASVQVILADQLHVQTNINENRLNEISRLVEGYSGISIAPNQPIVGENVFTQVAGVHADGDNKDNLYCNDLVPERFGRKRSYALGKNSGKANIAKNLEELGLELSPEQTRLVTKRITELGDKKELVTQDDLPYIVSDVLRHQVPENRVKLISYMVSTTYGLKPIASVKVEINGEEYESDDTGDGQFDAFVKALRKIYKKNMSRTFPILQNYAVGIPPGGRTDALVQTIITWEDNGRTLTTRAVDADQTEAAIKATIKMLNLYEEEQIDKNK</sequence>
<dbReference type="Pfam" id="PF22617">
    <property type="entry name" value="HCS_D2"/>
    <property type="match status" value="1"/>
</dbReference>
<dbReference type="Gene3D" id="3.30.160.740">
    <property type="match status" value="1"/>
</dbReference>
<proteinExistence type="inferred from homology"/>
<dbReference type="SUPFAM" id="SSF110921">
    <property type="entry name" value="2-isopropylmalate synthase LeuA, allosteric (dimerisation) domain"/>
    <property type="match status" value="1"/>
</dbReference>